<organism evidence="1 2">
    <name type="scientific">Trichinella zimbabwensis</name>
    <dbReference type="NCBI Taxonomy" id="268475"/>
    <lineage>
        <taxon>Eukaryota</taxon>
        <taxon>Metazoa</taxon>
        <taxon>Ecdysozoa</taxon>
        <taxon>Nematoda</taxon>
        <taxon>Enoplea</taxon>
        <taxon>Dorylaimia</taxon>
        <taxon>Trichinellida</taxon>
        <taxon>Trichinellidae</taxon>
        <taxon>Trichinella</taxon>
    </lineage>
</organism>
<dbReference type="EMBL" id="JYDP01000062">
    <property type="protein sequence ID" value="KRZ10256.1"/>
    <property type="molecule type" value="Genomic_DNA"/>
</dbReference>
<sequence length="33" mass="3865">MGNHFRTATNLSAPFLTAYFFRYTEEVVPIEEL</sequence>
<evidence type="ECO:0000313" key="1">
    <source>
        <dbReference type="EMBL" id="KRZ10256.1"/>
    </source>
</evidence>
<gene>
    <name evidence="1" type="ORF">T11_11977</name>
</gene>
<comment type="caution">
    <text evidence="1">The sequence shown here is derived from an EMBL/GenBank/DDBJ whole genome shotgun (WGS) entry which is preliminary data.</text>
</comment>
<protein>
    <submittedName>
        <fullName evidence="1">Uncharacterized protein</fullName>
    </submittedName>
</protein>
<proteinExistence type="predicted"/>
<reference evidence="1 2" key="1">
    <citation type="submission" date="2015-01" db="EMBL/GenBank/DDBJ databases">
        <title>Evolution of Trichinella species and genotypes.</title>
        <authorList>
            <person name="Korhonen P.K."/>
            <person name="Edoardo P."/>
            <person name="Giuseppe L.R."/>
            <person name="Gasser R.B."/>
        </authorList>
    </citation>
    <scope>NUCLEOTIDE SEQUENCE [LARGE SCALE GENOMIC DNA]</scope>
    <source>
        <strain evidence="1">ISS1029</strain>
    </source>
</reference>
<evidence type="ECO:0000313" key="2">
    <source>
        <dbReference type="Proteomes" id="UP000055024"/>
    </source>
</evidence>
<keyword evidence="2" id="KW-1185">Reference proteome</keyword>
<accession>A0A0V1HJ13</accession>
<dbReference type="Proteomes" id="UP000055024">
    <property type="component" value="Unassembled WGS sequence"/>
</dbReference>
<dbReference type="AlphaFoldDB" id="A0A0V1HJ13"/>
<name>A0A0V1HJ13_9BILA</name>